<dbReference type="GO" id="GO:0005886">
    <property type="term" value="C:plasma membrane"/>
    <property type="evidence" value="ECO:0007669"/>
    <property type="project" value="UniProtKB-SubCell"/>
</dbReference>
<dbReference type="PANTHER" id="PTHR30193">
    <property type="entry name" value="ABC TRANSPORTER PERMEASE PROTEIN"/>
    <property type="match status" value="1"/>
</dbReference>
<evidence type="ECO:0000256" key="1">
    <source>
        <dbReference type="ARBA" id="ARBA00004651"/>
    </source>
</evidence>
<comment type="similarity">
    <text evidence="7">Belongs to the binding-protein-dependent transport system permease family.</text>
</comment>
<dbReference type="OrthoDB" id="4053402at2"/>
<evidence type="ECO:0000256" key="7">
    <source>
        <dbReference type="RuleBase" id="RU363032"/>
    </source>
</evidence>
<dbReference type="AlphaFoldDB" id="A0A850CEJ6"/>
<feature type="compositionally biased region" description="Low complexity" evidence="8">
    <location>
        <begin position="1"/>
        <end position="26"/>
    </location>
</feature>
<evidence type="ECO:0000256" key="6">
    <source>
        <dbReference type="ARBA" id="ARBA00023136"/>
    </source>
</evidence>
<proteinExistence type="inferred from homology"/>
<evidence type="ECO:0000313" key="10">
    <source>
        <dbReference type="EMBL" id="NUQ90317.1"/>
    </source>
</evidence>
<dbReference type="CDD" id="cd06261">
    <property type="entry name" value="TM_PBP2"/>
    <property type="match status" value="1"/>
</dbReference>
<organism evidence="10 11">
    <name type="scientific">Glycomyces artemisiae</name>
    <dbReference type="NCBI Taxonomy" id="1076443"/>
    <lineage>
        <taxon>Bacteria</taxon>
        <taxon>Bacillati</taxon>
        <taxon>Actinomycetota</taxon>
        <taxon>Actinomycetes</taxon>
        <taxon>Glycomycetales</taxon>
        <taxon>Glycomycetaceae</taxon>
        <taxon>Glycomyces</taxon>
    </lineage>
</organism>
<dbReference type="PROSITE" id="PS50928">
    <property type="entry name" value="ABC_TM1"/>
    <property type="match status" value="1"/>
</dbReference>
<dbReference type="SUPFAM" id="SSF161098">
    <property type="entry name" value="MetI-like"/>
    <property type="match status" value="1"/>
</dbReference>
<feature type="transmembrane region" description="Helical" evidence="7">
    <location>
        <begin position="142"/>
        <end position="164"/>
    </location>
</feature>
<feature type="transmembrane region" description="Helical" evidence="7">
    <location>
        <begin position="266"/>
        <end position="285"/>
    </location>
</feature>
<keyword evidence="4 7" id="KW-0812">Transmembrane</keyword>
<feature type="transmembrane region" description="Helical" evidence="7">
    <location>
        <begin position="109"/>
        <end position="130"/>
    </location>
</feature>
<evidence type="ECO:0000256" key="5">
    <source>
        <dbReference type="ARBA" id="ARBA00022989"/>
    </source>
</evidence>
<dbReference type="InterPro" id="IPR035906">
    <property type="entry name" value="MetI-like_sf"/>
</dbReference>
<feature type="region of interest" description="Disordered" evidence="8">
    <location>
        <begin position="1"/>
        <end position="39"/>
    </location>
</feature>
<evidence type="ECO:0000313" key="11">
    <source>
        <dbReference type="Proteomes" id="UP000574690"/>
    </source>
</evidence>
<feature type="transmembrane region" description="Helical" evidence="7">
    <location>
        <begin position="45"/>
        <end position="69"/>
    </location>
</feature>
<evidence type="ECO:0000256" key="8">
    <source>
        <dbReference type="SAM" id="MobiDB-lite"/>
    </source>
</evidence>
<comment type="caution">
    <text evidence="10">The sequence shown here is derived from an EMBL/GenBank/DDBJ whole genome shotgun (WGS) entry which is preliminary data.</text>
</comment>
<protein>
    <submittedName>
        <fullName evidence="10">Sugar ABC transporter permease</fullName>
    </submittedName>
</protein>
<accession>A0A850CEJ6</accession>
<dbReference type="Proteomes" id="UP000574690">
    <property type="component" value="Unassembled WGS sequence"/>
</dbReference>
<evidence type="ECO:0000259" key="9">
    <source>
        <dbReference type="PROSITE" id="PS50928"/>
    </source>
</evidence>
<evidence type="ECO:0000256" key="2">
    <source>
        <dbReference type="ARBA" id="ARBA00022448"/>
    </source>
</evidence>
<feature type="transmembrane region" description="Helical" evidence="7">
    <location>
        <begin position="297"/>
        <end position="319"/>
    </location>
</feature>
<dbReference type="GO" id="GO:0055085">
    <property type="term" value="P:transmembrane transport"/>
    <property type="evidence" value="ECO:0007669"/>
    <property type="project" value="InterPro"/>
</dbReference>
<reference evidence="10 11" key="1">
    <citation type="submission" date="2020-05" db="EMBL/GenBank/DDBJ databases">
        <title>DNA-SIP metagenomic assembled genomes.</title>
        <authorList>
            <person name="Yu J."/>
        </authorList>
    </citation>
    <scope>NUCLEOTIDE SEQUENCE [LARGE SCALE GENOMIC DNA]</scope>
    <source>
        <strain evidence="10">Bin5.27</strain>
    </source>
</reference>
<feature type="transmembrane region" description="Helical" evidence="7">
    <location>
        <begin position="236"/>
        <end position="254"/>
    </location>
</feature>
<evidence type="ECO:0000256" key="4">
    <source>
        <dbReference type="ARBA" id="ARBA00022692"/>
    </source>
</evidence>
<dbReference type="Gene3D" id="1.10.3720.10">
    <property type="entry name" value="MetI-like"/>
    <property type="match status" value="1"/>
</dbReference>
<gene>
    <name evidence="10" type="ORF">HOQ43_17880</name>
</gene>
<dbReference type="PANTHER" id="PTHR30193:SF1">
    <property type="entry name" value="ABC TRANSPORTER PERMEASE PROTEIN YESP-RELATED"/>
    <property type="match status" value="1"/>
</dbReference>
<keyword evidence="6 7" id="KW-0472">Membrane</keyword>
<keyword evidence="2 7" id="KW-0813">Transport</keyword>
<keyword evidence="3" id="KW-1003">Cell membrane</keyword>
<dbReference type="InterPro" id="IPR000515">
    <property type="entry name" value="MetI-like"/>
</dbReference>
<feature type="domain" description="ABC transmembrane type-1" evidence="9">
    <location>
        <begin position="105"/>
        <end position="318"/>
    </location>
</feature>
<feature type="compositionally biased region" description="Basic residues" evidence="8">
    <location>
        <begin position="27"/>
        <end position="39"/>
    </location>
</feature>
<dbReference type="Pfam" id="PF00528">
    <property type="entry name" value="BPD_transp_1"/>
    <property type="match status" value="1"/>
</dbReference>
<evidence type="ECO:0000256" key="3">
    <source>
        <dbReference type="ARBA" id="ARBA00022475"/>
    </source>
</evidence>
<comment type="subcellular location">
    <subcellularLocation>
        <location evidence="1 7">Cell membrane</location>
        <topology evidence="1 7">Multi-pass membrane protein</topology>
    </subcellularLocation>
</comment>
<keyword evidence="5 7" id="KW-1133">Transmembrane helix</keyword>
<dbReference type="EMBL" id="JABFXE010000750">
    <property type="protein sequence ID" value="NUQ90317.1"/>
    <property type="molecule type" value="Genomic_DNA"/>
</dbReference>
<feature type="transmembrane region" description="Helical" evidence="7">
    <location>
        <begin position="192"/>
        <end position="215"/>
    </location>
</feature>
<sequence>MRNLTVTAPPTAAPPAADEAGATAQAKKQKGAAKRRPSLSRRGELLTGYTFMTPWIIGSLVFTVGPMLWSLYLSFTDYHLVLGGDFIGFENYRAMFEDPMFARAVKVTLLYVVLAVPLKLLASLAVAMLLTQKRRGIGFYRAAFYMPSLIAMSVGMALVWKALFAADGPQDQFMSLFGWEGGGFIGNPDVSILMLVLLSVWTFGAPMVIFMAGLLQVPGELYEAAEVDGAGKWHRFVHITIPMLSPVIFFNVLMETVHAFQMFGPAFIIGGTAGGPAWSTLFYTVRIYALAFVDLRMGYASAWAWMLVLAVGVVTLIMFRAAKNLVYYAGEDNR</sequence>
<dbReference type="InterPro" id="IPR051393">
    <property type="entry name" value="ABC_transporter_permease"/>
</dbReference>
<name>A0A850CEJ6_9ACTN</name>